<evidence type="ECO:0000256" key="1">
    <source>
        <dbReference type="ARBA" id="ARBA00006484"/>
    </source>
</evidence>
<dbReference type="PROSITE" id="PS00061">
    <property type="entry name" value="ADH_SHORT"/>
    <property type="match status" value="1"/>
</dbReference>
<dbReference type="PATRIC" id="fig|38307.3.peg.2995"/>
<dbReference type="PRINTS" id="PR00080">
    <property type="entry name" value="SDRFAMILY"/>
</dbReference>
<evidence type="ECO:0000256" key="5">
    <source>
        <dbReference type="ARBA" id="ARBA00044059"/>
    </source>
</evidence>
<name>A0A1B6VGX4_9PROT</name>
<comment type="similarity">
    <text evidence="1 11">Belongs to the short-chain dehydrogenases/reductases (SDR) family.</text>
</comment>
<keyword evidence="2" id="KW-0560">Oxidoreductase</keyword>
<evidence type="ECO:0000256" key="3">
    <source>
        <dbReference type="ARBA" id="ARBA00043812"/>
    </source>
</evidence>
<evidence type="ECO:0000256" key="2">
    <source>
        <dbReference type="ARBA" id="ARBA00023002"/>
    </source>
</evidence>
<evidence type="ECO:0000256" key="6">
    <source>
        <dbReference type="ARBA" id="ARBA00044065"/>
    </source>
</evidence>
<dbReference type="Proteomes" id="UP000077786">
    <property type="component" value="Unassembled WGS sequence"/>
</dbReference>
<dbReference type="AlphaFoldDB" id="A0A1B6VGX4"/>
<dbReference type="GeneID" id="89651890"/>
<dbReference type="EC" id="1.1.1.381" evidence="5"/>
<evidence type="ECO:0000256" key="9">
    <source>
        <dbReference type="ARBA" id="ARBA00045650"/>
    </source>
</evidence>
<dbReference type="GO" id="GO:0035527">
    <property type="term" value="F:3-hydroxypropionate dehydrogenase (NADP+) activity"/>
    <property type="evidence" value="ECO:0007669"/>
    <property type="project" value="UniProtKB-EC"/>
</dbReference>
<proteinExistence type="inferred from homology"/>
<dbReference type="RefSeq" id="WP_063905439.1">
    <property type="nucleotide sequence ID" value="NZ_JAERLG010000011.1"/>
</dbReference>
<evidence type="ECO:0000256" key="11">
    <source>
        <dbReference type="RuleBase" id="RU000363"/>
    </source>
</evidence>
<comment type="catalytic activity">
    <reaction evidence="10">
        <text>3-hydroxypropanoate + NADP(+) = 3-oxopropanoate + NADPH + H(+)</text>
        <dbReference type="Rhea" id="RHEA:26438"/>
        <dbReference type="ChEBI" id="CHEBI:15378"/>
        <dbReference type="ChEBI" id="CHEBI:16510"/>
        <dbReference type="ChEBI" id="CHEBI:33190"/>
        <dbReference type="ChEBI" id="CHEBI:57783"/>
        <dbReference type="ChEBI" id="CHEBI:58349"/>
        <dbReference type="EC" id="1.1.1.298"/>
    </reaction>
</comment>
<dbReference type="PIRSF" id="PIRSF000126">
    <property type="entry name" value="11-beta-HSD1"/>
    <property type="match status" value="1"/>
</dbReference>
<dbReference type="SUPFAM" id="SSF51735">
    <property type="entry name" value="NAD(P)-binding Rossmann-fold domains"/>
    <property type="match status" value="1"/>
</dbReference>
<dbReference type="PRINTS" id="PR00081">
    <property type="entry name" value="GDHRDH"/>
</dbReference>
<evidence type="ECO:0000256" key="8">
    <source>
        <dbReference type="ARBA" id="ARBA00044349"/>
    </source>
</evidence>
<accession>A0A1B6VGX4</accession>
<evidence type="ECO:0000313" key="13">
    <source>
        <dbReference type="Proteomes" id="UP000077786"/>
    </source>
</evidence>
<comment type="catalytic activity">
    <reaction evidence="3">
        <text>L-allo-threonine + NADP(+) = aminoacetone + CO2 + NADPH</text>
        <dbReference type="Rhea" id="RHEA:43524"/>
        <dbReference type="ChEBI" id="CHEBI:16526"/>
        <dbReference type="ChEBI" id="CHEBI:57783"/>
        <dbReference type="ChEBI" id="CHEBI:58320"/>
        <dbReference type="ChEBI" id="CHEBI:58349"/>
        <dbReference type="ChEBI" id="CHEBI:58585"/>
        <dbReference type="EC" id="1.1.1.381"/>
    </reaction>
</comment>
<dbReference type="EMBL" id="LUTU01000015">
    <property type="protein sequence ID" value="OAJ66465.1"/>
    <property type="molecule type" value="Genomic_DNA"/>
</dbReference>
<evidence type="ECO:0000313" key="12">
    <source>
        <dbReference type="EMBL" id="OAJ66465.1"/>
    </source>
</evidence>
<reference evidence="12 13" key="1">
    <citation type="submission" date="2016-03" db="EMBL/GenBank/DDBJ databases">
        <title>Draft genome sequence of Gluconobacter cerinus strain CECT 9110.</title>
        <authorList>
            <person name="Sainz F."/>
            <person name="Mas A."/>
            <person name="Torija M.J."/>
        </authorList>
    </citation>
    <scope>NUCLEOTIDE SEQUENCE [LARGE SCALE GENOMIC DNA]</scope>
    <source>
        <strain evidence="12 13">CECT 9110</strain>
    </source>
</reference>
<dbReference type="InterPro" id="IPR002347">
    <property type="entry name" value="SDR_fam"/>
</dbReference>
<dbReference type="InterPro" id="IPR020904">
    <property type="entry name" value="Sc_DH/Rdtase_CS"/>
</dbReference>
<dbReference type="EC" id="1.1.1.298" evidence="4"/>
<dbReference type="OrthoDB" id="9810734at2"/>
<comment type="caution">
    <text evidence="12">The sequence shown here is derived from an EMBL/GenBank/DDBJ whole genome shotgun (WGS) entry which is preliminary data.</text>
</comment>
<organism evidence="12 13">
    <name type="scientific">Gluconobacter cerinus</name>
    <dbReference type="NCBI Taxonomy" id="38307"/>
    <lineage>
        <taxon>Bacteria</taxon>
        <taxon>Pseudomonadati</taxon>
        <taxon>Pseudomonadota</taxon>
        <taxon>Alphaproteobacteria</taxon>
        <taxon>Acetobacterales</taxon>
        <taxon>Acetobacteraceae</taxon>
        <taxon>Gluconobacter</taxon>
    </lineage>
</organism>
<gene>
    <name evidence="12" type="ORF">A0123_02872</name>
</gene>
<dbReference type="InterPro" id="IPR036291">
    <property type="entry name" value="NAD(P)-bd_dom_sf"/>
</dbReference>
<sequence>MTSSFNSGLGTSVVTGASAGIGATYADRLARRGHDLLLVARRAEQLESVAQAIRDAHGVTVETLAADLADPFDLTRVVDKIGGDPRITMLVNNAGTATFAPVIKIGDGAAQAMIDVNVTALVRLTLAVLPGFTARNSGTIVNIASVAALGELPVTALYSGTKAFILSFTRGLSGELANTDIRVQTVLPAPVATEGWDNAGLPLASLDPDTVMSVADCVDAALAGLDIGETITLPSVEDLAPLLADYDSARFAMLGMAQSGATASRYKVGG</sequence>
<dbReference type="Gene3D" id="3.40.50.720">
    <property type="entry name" value="NAD(P)-binding Rossmann-like Domain"/>
    <property type="match status" value="1"/>
</dbReference>
<dbReference type="CDD" id="cd05233">
    <property type="entry name" value="SDR_c"/>
    <property type="match status" value="1"/>
</dbReference>
<comment type="function">
    <text evidence="9">NADP-dependent dehydrogenase with broad substrate specificity acting on 3-hydroxy acids. Catalyzes the NADP-dependent oxidation of L-allo-threonine to L-2-amino-3-keto-butyrate, which is spontaneously decarboxylated into aminoacetone. Also acts on D-threonine, L-serine, D-serine, D-3-hydroxyisobutyrate, L-3-hydroxyisobutyrate, D-glycerate and L-glycerate. Able to catalyze the reduction of the malonic semialdehyde to 3-hydroxypropionic acid. YdfG is apparently supplementing RutE, the presumed malonic semialdehyde reductase involved in pyrimidine degradation since both are able to detoxify malonic semialdehyde.</text>
</comment>
<evidence type="ECO:0000256" key="10">
    <source>
        <dbReference type="ARBA" id="ARBA00047274"/>
    </source>
</evidence>
<evidence type="ECO:0000256" key="7">
    <source>
        <dbReference type="ARBA" id="ARBA00044271"/>
    </source>
</evidence>
<dbReference type="Pfam" id="PF00106">
    <property type="entry name" value="adh_short"/>
    <property type="match status" value="1"/>
</dbReference>
<dbReference type="PANTHER" id="PTHR43086">
    <property type="entry name" value="VERY-LONG-CHAIN 3-OXOOACYL-COA REDUCTASE"/>
    <property type="match status" value="1"/>
</dbReference>
<protein>
    <recommendedName>
        <fullName evidence="6">NADP-dependent 3-hydroxy acid dehydrogenase YdfG</fullName>
        <ecNumber evidence="4">1.1.1.298</ecNumber>
        <ecNumber evidence="5">1.1.1.381</ecNumber>
    </recommendedName>
    <alternativeName>
        <fullName evidence="8">L-allo-threonine dehydrogenase</fullName>
    </alternativeName>
    <alternativeName>
        <fullName evidence="7">Malonic semialdehyde reductase</fullName>
    </alternativeName>
</protein>
<dbReference type="PANTHER" id="PTHR43086:SF3">
    <property type="entry name" value="NADP-DEPENDENT 3-HYDROXY ACID DEHYDROGENASE YDFG"/>
    <property type="match status" value="1"/>
</dbReference>
<evidence type="ECO:0000256" key="4">
    <source>
        <dbReference type="ARBA" id="ARBA00044050"/>
    </source>
</evidence>